<keyword evidence="7" id="KW-1185">Reference proteome</keyword>
<dbReference type="RefSeq" id="WP_376982733.1">
    <property type="nucleotide sequence ID" value="NZ_JBHLSV010000028.1"/>
</dbReference>
<dbReference type="Pfam" id="PF09084">
    <property type="entry name" value="NMT1"/>
    <property type="match status" value="1"/>
</dbReference>
<feature type="chain" id="PRO_5045494837" evidence="4">
    <location>
        <begin position="30"/>
        <end position="361"/>
    </location>
</feature>
<dbReference type="Proteomes" id="UP001589793">
    <property type="component" value="Unassembled WGS sequence"/>
</dbReference>
<keyword evidence="3 4" id="KW-0732">Signal</keyword>
<organism evidence="6 7">
    <name type="scientific">Brachybacterium hainanense</name>
    <dbReference type="NCBI Taxonomy" id="1541174"/>
    <lineage>
        <taxon>Bacteria</taxon>
        <taxon>Bacillati</taxon>
        <taxon>Actinomycetota</taxon>
        <taxon>Actinomycetes</taxon>
        <taxon>Micrococcales</taxon>
        <taxon>Dermabacteraceae</taxon>
        <taxon>Brachybacterium</taxon>
    </lineage>
</organism>
<dbReference type="InterPro" id="IPR015168">
    <property type="entry name" value="SsuA/THI5"/>
</dbReference>
<comment type="subcellular location">
    <subcellularLocation>
        <location evidence="1">Periplasm</location>
    </subcellularLocation>
</comment>
<comment type="similarity">
    <text evidence="2">Belongs to the bacterial solute-binding protein SsuA/TauA family.</text>
</comment>
<dbReference type="PANTHER" id="PTHR30024:SF47">
    <property type="entry name" value="TAURINE-BINDING PERIPLASMIC PROTEIN"/>
    <property type="match status" value="1"/>
</dbReference>
<proteinExistence type="inferred from homology"/>
<dbReference type="Gene3D" id="3.40.190.10">
    <property type="entry name" value="Periplasmic binding protein-like II"/>
    <property type="match status" value="2"/>
</dbReference>
<gene>
    <name evidence="6" type="ORF">ACFFF6_17255</name>
</gene>
<evidence type="ECO:0000256" key="2">
    <source>
        <dbReference type="ARBA" id="ARBA00010742"/>
    </source>
</evidence>
<accession>A0ABV6RGJ7</accession>
<evidence type="ECO:0000256" key="1">
    <source>
        <dbReference type="ARBA" id="ARBA00004418"/>
    </source>
</evidence>
<sequence length="361" mass="38025">MSMTRTKAGMRAAVAATCLLVALGGCVQSGRTSHPDNFNGEVACPVDPDPSITTSARIGWQAIPNGDLVVKDLELLEACMPNADISWQKMNSGGDVIQAFGSDSLDISLVGSSPAVKAASPPISKDLRVLWIADEIGEAETLVAKDPAVETLADLTGKTIAVPFGSTAHYSLLTLLGEEGLTEDVRVINLAPDAILAAWQRGEIDAAWIWEPTLAELLVDGHPITSNADSAEAGAPTFDLVAGTQSFIDENPDFLRMWTVVQAEGARLLNEEPETAATSISVQLGVDKDAALGLLEGYRYPTLEEQAGEEYFGTAAQPGRLGASLAATAEFLEAQGEIDGLAEEPVYTGMPYPDAIEEVAR</sequence>
<evidence type="ECO:0000256" key="4">
    <source>
        <dbReference type="SAM" id="SignalP"/>
    </source>
</evidence>
<evidence type="ECO:0000256" key="3">
    <source>
        <dbReference type="ARBA" id="ARBA00022729"/>
    </source>
</evidence>
<evidence type="ECO:0000259" key="5">
    <source>
        <dbReference type="Pfam" id="PF09084"/>
    </source>
</evidence>
<dbReference type="SUPFAM" id="SSF53850">
    <property type="entry name" value="Periplasmic binding protein-like II"/>
    <property type="match status" value="1"/>
</dbReference>
<evidence type="ECO:0000313" key="7">
    <source>
        <dbReference type="Proteomes" id="UP001589793"/>
    </source>
</evidence>
<protein>
    <submittedName>
        <fullName evidence="6">ABC transporter substrate-binding protein</fullName>
    </submittedName>
</protein>
<name>A0ABV6RGJ7_9MICO</name>
<comment type="caution">
    <text evidence="6">The sequence shown here is derived from an EMBL/GenBank/DDBJ whole genome shotgun (WGS) entry which is preliminary data.</text>
</comment>
<dbReference type="PROSITE" id="PS51257">
    <property type="entry name" value="PROKAR_LIPOPROTEIN"/>
    <property type="match status" value="1"/>
</dbReference>
<dbReference type="EMBL" id="JBHLSV010000028">
    <property type="protein sequence ID" value="MFC0675699.1"/>
    <property type="molecule type" value="Genomic_DNA"/>
</dbReference>
<dbReference type="PANTHER" id="PTHR30024">
    <property type="entry name" value="ALIPHATIC SULFONATES-BINDING PROTEIN-RELATED"/>
    <property type="match status" value="1"/>
</dbReference>
<evidence type="ECO:0000313" key="6">
    <source>
        <dbReference type="EMBL" id="MFC0675699.1"/>
    </source>
</evidence>
<feature type="domain" description="SsuA/THI5-like" evidence="5">
    <location>
        <begin position="141"/>
        <end position="276"/>
    </location>
</feature>
<reference evidence="6 7" key="1">
    <citation type="submission" date="2024-09" db="EMBL/GenBank/DDBJ databases">
        <authorList>
            <person name="Sun Q."/>
            <person name="Mori K."/>
        </authorList>
    </citation>
    <scope>NUCLEOTIDE SEQUENCE [LARGE SCALE GENOMIC DNA]</scope>
    <source>
        <strain evidence="6 7">CICC 10874</strain>
    </source>
</reference>
<feature type="signal peptide" evidence="4">
    <location>
        <begin position="1"/>
        <end position="29"/>
    </location>
</feature>